<dbReference type="EMBL" id="BOOW01000012">
    <property type="protein sequence ID" value="GII91897.1"/>
    <property type="molecule type" value="Genomic_DNA"/>
</dbReference>
<accession>A0A919RDV1</accession>
<dbReference type="SUPFAM" id="SSF49452">
    <property type="entry name" value="Starch-binding domain-like"/>
    <property type="match status" value="2"/>
</dbReference>
<dbReference type="Pfam" id="PF00082">
    <property type="entry name" value="Peptidase_S8"/>
    <property type="match status" value="1"/>
</dbReference>
<dbReference type="PANTHER" id="PTHR43806">
    <property type="entry name" value="PEPTIDASE S8"/>
    <property type="match status" value="1"/>
</dbReference>
<keyword evidence="4 5" id="KW-0720">Serine protease</keyword>
<dbReference type="Pfam" id="PF19190">
    <property type="entry name" value="BACON_2"/>
    <property type="match status" value="1"/>
</dbReference>
<dbReference type="InterPro" id="IPR000209">
    <property type="entry name" value="Peptidase_S8/S53_dom"/>
</dbReference>
<evidence type="ECO:0000313" key="12">
    <source>
        <dbReference type="Proteomes" id="UP000606172"/>
    </source>
</evidence>
<dbReference type="RefSeq" id="WP_204024263.1">
    <property type="nucleotide sequence ID" value="NZ_BOOW01000012.1"/>
</dbReference>
<comment type="similarity">
    <text evidence="1 5">Belongs to the peptidase S8 family.</text>
</comment>
<dbReference type="InterPro" id="IPR050131">
    <property type="entry name" value="Peptidase_S8_subtilisin-like"/>
</dbReference>
<dbReference type="PANTHER" id="PTHR43806:SF67">
    <property type="entry name" value="EGF-LIKE DOMAIN-CONTAINING PROTEIN"/>
    <property type="match status" value="1"/>
</dbReference>
<feature type="region of interest" description="Disordered" evidence="6">
    <location>
        <begin position="372"/>
        <end position="393"/>
    </location>
</feature>
<organism evidence="11 12">
    <name type="scientific">Sinosporangium siamense</name>
    <dbReference type="NCBI Taxonomy" id="1367973"/>
    <lineage>
        <taxon>Bacteria</taxon>
        <taxon>Bacillati</taxon>
        <taxon>Actinomycetota</taxon>
        <taxon>Actinomycetes</taxon>
        <taxon>Streptosporangiales</taxon>
        <taxon>Streptosporangiaceae</taxon>
        <taxon>Sinosporangium</taxon>
    </lineage>
</organism>
<keyword evidence="3 5" id="KW-0378">Hydrolase</keyword>
<gene>
    <name evidence="11" type="ORF">Ssi02_21280</name>
</gene>
<keyword evidence="7" id="KW-0732">Signal</keyword>
<dbReference type="Pfam" id="PF13620">
    <property type="entry name" value="CarboxypepD_reg"/>
    <property type="match status" value="3"/>
</dbReference>
<reference evidence="11" key="1">
    <citation type="submission" date="2021-01" db="EMBL/GenBank/DDBJ databases">
        <title>Whole genome shotgun sequence of Sinosporangium siamense NBRC 109515.</title>
        <authorList>
            <person name="Komaki H."/>
            <person name="Tamura T."/>
        </authorList>
    </citation>
    <scope>NUCLEOTIDE SEQUENCE</scope>
    <source>
        <strain evidence="11">NBRC 109515</strain>
    </source>
</reference>
<keyword evidence="12" id="KW-1185">Reference proteome</keyword>
<feature type="chain" id="PRO_5037090891" description="Alpha-amylase" evidence="7">
    <location>
        <begin position="32"/>
        <end position="1174"/>
    </location>
</feature>
<dbReference type="PRINTS" id="PR00723">
    <property type="entry name" value="SUBTILISIN"/>
</dbReference>
<dbReference type="InterPro" id="IPR015500">
    <property type="entry name" value="Peptidase_S8_subtilisin-rel"/>
</dbReference>
<evidence type="ECO:0000256" key="6">
    <source>
        <dbReference type="SAM" id="MobiDB-lite"/>
    </source>
</evidence>
<dbReference type="AlphaFoldDB" id="A0A919RDV1"/>
<dbReference type="InterPro" id="IPR023828">
    <property type="entry name" value="Peptidase_S8_Ser-AS"/>
</dbReference>
<evidence type="ECO:0000256" key="2">
    <source>
        <dbReference type="ARBA" id="ARBA00022670"/>
    </source>
</evidence>
<evidence type="ECO:0000259" key="10">
    <source>
        <dbReference type="Pfam" id="PF19190"/>
    </source>
</evidence>
<dbReference type="GO" id="GO:0006508">
    <property type="term" value="P:proteolysis"/>
    <property type="evidence" value="ECO:0007669"/>
    <property type="project" value="UniProtKB-KW"/>
</dbReference>
<feature type="domain" description="Malectin" evidence="9">
    <location>
        <begin position="1016"/>
        <end position="1163"/>
    </location>
</feature>
<feature type="domain" description="Peptidase S8/S53" evidence="8">
    <location>
        <begin position="180"/>
        <end position="448"/>
    </location>
</feature>
<evidence type="ECO:0000256" key="1">
    <source>
        <dbReference type="ARBA" id="ARBA00011073"/>
    </source>
</evidence>
<dbReference type="InterPro" id="IPR008969">
    <property type="entry name" value="CarboxyPept-like_regulatory"/>
</dbReference>
<evidence type="ECO:0000313" key="11">
    <source>
        <dbReference type="EMBL" id="GII91897.1"/>
    </source>
</evidence>
<dbReference type="SUPFAM" id="SSF49785">
    <property type="entry name" value="Galactose-binding domain-like"/>
    <property type="match status" value="1"/>
</dbReference>
<dbReference type="InterPro" id="IPR008979">
    <property type="entry name" value="Galactose-bd-like_sf"/>
</dbReference>
<evidence type="ECO:0000256" key="3">
    <source>
        <dbReference type="ARBA" id="ARBA00022801"/>
    </source>
</evidence>
<evidence type="ECO:0000256" key="5">
    <source>
        <dbReference type="PROSITE-ProRule" id="PRU01240"/>
    </source>
</evidence>
<protein>
    <recommendedName>
        <fullName evidence="13">Alpha-amylase</fullName>
    </recommendedName>
</protein>
<dbReference type="InterPro" id="IPR021720">
    <property type="entry name" value="Malectin_dom"/>
</dbReference>
<feature type="active site" description="Charge relay system" evidence="5">
    <location>
        <position position="408"/>
    </location>
</feature>
<dbReference type="GO" id="GO:0030246">
    <property type="term" value="F:carbohydrate binding"/>
    <property type="evidence" value="ECO:0007669"/>
    <property type="project" value="InterPro"/>
</dbReference>
<dbReference type="Gene3D" id="2.60.120.430">
    <property type="entry name" value="Galactose-binding lectin"/>
    <property type="match status" value="1"/>
</dbReference>
<dbReference type="SUPFAM" id="SSF49464">
    <property type="entry name" value="Carboxypeptidase regulatory domain-like"/>
    <property type="match status" value="1"/>
</dbReference>
<evidence type="ECO:0000256" key="4">
    <source>
        <dbReference type="ARBA" id="ARBA00022825"/>
    </source>
</evidence>
<feature type="active site" description="Charge relay system" evidence="5">
    <location>
        <position position="189"/>
    </location>
</feature>
<dbReference type="PROSITE" id="PS51892">
    <property type="entry name" value="SUBTILASE"/>
    <property type="match status" value="1"/>
</dbReference>
<feature type="domain" description="BACON" evidence="10">
    <location>
        <begin position="929"/>
        <end position="982"/>
    </location>
</feature>
<evidence type="ECO:0000259" key="9">
    <source>
        <dbReference type="Pfam" id="PF11721"/>
    </source>
</evidence>
<dbReference type="Proteomes" id="UP000606172">
    <property type="component" value="Unassembled WGS sequence"/>
</dbReference>
<dbReference type="Gene3D" id="3.40.50.200">
    <property type="entry name" value="Peptidase S8/S53 domain"/>
    <property type="match status" value="1"/>
</dbReference>
<proteinExistence type="inferred from homology"/>
<evidence type="ECO:0000256" key="7">
    <source>
        <dbReference type="SAM" id="SignalP"/>
    </source>
</evidence>
<dbReference type="Gene3D" id="2.60.40.1120">
    <property type="entry name" value="Carboxypeptidase-like, regulatory domain"/>
    <property type="match status" value="3"/>
</dbReference>
<feature type="signal peptide" evidence="7">
    <location>
        <begin position="1"/>
        <end position="31"/>
    </location>
</feature>
<evidence type="ECO:0000259" key="8">
    <source>
        <dbReference type="Pfam" id="PF00082"/>
    </source>
</evidence>
<name>A0A919RDV1_9ACTN</name>
<feature type="active site" description="Charge relay system" evidence="5">
    <location>
        <position position="236"/>
    </location>
</feature>
<keyword evidence="2 5" id="KW-0645">Protease</keyword>
<dbReference type="InterPro" id="IPR036852">
    <property type="entry name" value="Peptidase_S8/S53_dom_sf"/>
</dbReference>
<dbReference type="InterPro" id="IPR013784">
    <property type="entry name" value="Carb-bd-like_fold"/>
</dbReference>
<evidence type="ECO:0008006" key="13">
    <source>
        <dbReference type="Google" id="ProtNLM"/>
    </source>
</evidence>
<sequence length="1174" mass="122015">MPYSPRYRRAFAAAAAATALSLMPPSGIAQAAAPEPGKIHATVLADLAADDRATFWVHLKGAADLSAAATAATKDDKAAAVYRAKTTFAAASQAELRTLLTAAKADFTPYWLVNSIRVTGDSALAESIAKFSQVTRIDPVRTVQLPKPEPAKAKARVNAVEWNLDRVNAPRVWNELRVRGEGVVVANIDTGVQSDHPALAAQYRGTKSDGTVDHNYNWYDPTRVCTAGVPCDNTGHGTHTMGTMVGDDGGANTVGVAPGAKWIAAKGCATSGCGEAALLLAGQWVLAPTDLNGANPRPDLAPDIVNFSVSWWNYYPGYKETVEAWNAAGIFPAVANGNSGWTCQRSDSPGQYALSYSAGAFDANNDIMETSSRGPAQDGEVKPNIAAPGVDVRSSTNNGGYASMSGTSMAAPHVAATVALIWSASPTLRGDIAATRKLLDRTAVDTADRQCGGTKERNNVWGEGRLDAFGAVKAAPAGEPGALRGTVTSGGGPVAGATVKIGDSLGTTVVTGADGTYTVPRLAAGQHRVTAGGFALRDAAETVTVTAGQTATRDFELAASPPGALSGTVTAGGAPVAGATVAAAGTSSSAITDGTGRYRLPLPHGTYQVTATSTSGCAAPLTATATVDGDSTRDLVLPRKSDSFGYECELGTEPYVAGTDRQPITGASASRPITLPFPFPLYEKSHTSGWIHSNGYLSFGPRLSERSSSGLPSAITPNAAVYAFWEILRVDNEAGIYTATLGTAPNRTFVAEWRNVSVYGNPTQRISFSALLGEDGSIGFRYQGLDNDLEYGATATVGLENSTGRDAFEFSSHNPGLRGVQSLTFTPSRHGLVTGLVTDANDGGPLPGATVRIGSEATVVTGADGRFLGQVTGGDHRVEVSKELYGTAARNLTVVPHRRVSADLALTTGHVTGESDELTLVMPAGVTRRGSLKLTNHGRAATVYTVVNDPGQSWLSLTPTGGDLASGASVTLNATASSDGVAAGTVRTGKVRVRSASGRLPELVLTVNVVVPRHQVAVDAGGGGDVTDAAGDRWTPDRAYQAGGHGYMGTGTRAHTANQAILGTGEQELFKTAREGMLEYRFDQVPNGVYTVELGFADTRDTRPGARVFDVYAEGRPAVPMLDLALSVGTRTALTKHYTVRVADGQLNLRFVKRAGDTLVNTIRISERPDKTLP</sequence>
<dbReference type="GO" id="GO:0004252">
    <property type="term" value="F:serine-type endopeptidase activity"/>
    <property type="evidence" value="ECO:0007669"/>
    <property type="project" value="UniProtKB-UniRule"/>
</dbReference>
<comment type="caution">
    <text evidence="11">The sequence shown here is derived from an EMBL/GenBank/DDBJ whole genome shotgun (WGS) entry which is preliminary data.</text>
</comment>
<dbReference type="PROSITE" id="PS00138">
    <property type="entry name" value="SUBTILASE_SER"/>
    <property type="match status" value="1"/>
</dbReference>
<dbReference type="InterPro" id="IPR024361">
    <property type="entry name" value="BACON"/>
</dbReference>
<dbReference type="Pfam" id="PF11721">
    <property type="entry name" value="Malectin"/>
    <property type="match status" value="1"/>
</dbReference>
<dbReference type="SUPFAM" id="SSF52743">
    <property type="entry name" value="Subtilisin-like"/>
    <property type="match status" value="1"/>
</dbReference>